<evidence type="ECO:0000256" key="1">
    <source>
        <dbReference type="ARBA" id="ARBA00004123"/>
    </source>
</evidence>
<evidence type="ECO:0000259" key="9">
    <source>
        <dbReference type="PROSITE" id="PS51050"/>
    </source>
</evidence>
<dbReference type="SUPFAM" id="SSF55874">
    <property type="entry name" value="ATPase domain of HSP90 chaperone/DNA topoisomerase II/histidine kinase"/>
    <property type="match status" value="1"/>
</dbReference>
<sequence length="845" mass="97776">MSKKYVNLSRANLNSDYLESNSTTHDFAFGALAELVDNSRDAESNNLKIYTIPSEFRGGNILCFLDDGTGMSPNEAADIIKFGKSAKRTSDKNYIGQYGNGLKSGSMRIGKDLLIFTKKDNVGTILFISETFLKNENIDEIVVPLPSFDCKTKRPIFDPDLDEVSSTERLETELNVLYRYTPFKKLDTLLKQFDQIGTHGTLALIYNLKLKDGSTELDFESDPHDIWLRGLEVEFDRKSQIEHRSFRAYLTILYSDPRMKIYIQGKKVLTKLLERNLLMPRVMTYTSTKFKNRALEEKKEAEAQLSKAQNELREAQSVYQDNQNRFSNNKSAQYYINNAKLVKEMEIAKENVEKKRKLLEKRSKEVNEQKELQFIFGINIHNRDADGLFIYNSSRLITMFEHTRNQKKNADYRGLVGIVNVPYIVSRPTHNKQTFTDTNEQKDLIKALSDYMDCYYNELKDNELSREFWSSLGYLTSHPGLPSDEEPFKRKRIQKSKICLQCDVCLKWRILRYNPVLLTENYYKDNWTCADNTDTSAQNCDVPEKLEDFVKMDYRKIKETNFAEIEKTTCVIPPLRPMPSQKGSSATLVEKDNNETVTRSVPPTLMHKSISEPRQCSRINGPRSSLTESDSDTSINGRRTNDASKKKRLRDSDDENDPEFRLYEYRNKNKSKSQTKTNSTNYNVPTAKKTTSNMLQNNQLYDSEERNVQLETDTVENGVTIKNEPQSIDNFVMDTTSMNGDRILVQADEHRKLETVSNKYREMLLTFARFSGQMHDIANDLPSYNLEELCEFSNQVFFEKFKKSQRKNAAEKKDKNLKELASLMKSQSIPEESIKEILKKFSQSL</sequence>
<dbReference type="Pfam" id="PF07496">
    <property type="entry name" value="zf-CW"/>
    <property type="match status" value="1"/>
</dbReference>
<dbReference type="AlphaFoldDB" id="A0A813Z017"/>
<feature type="region of interest" description="Disordered" evidence="8">
    <location>
        <begin position="573"/>
        <end position="688"/>
    </location>
</feature>
<dbReference type="GO" id="GO:0008270">
    <property type="term" value="F:zinc ion binding"/>
    <property type="evidence" value="ECO:0007669"/>
    <property type="project" value="UniProtKB-KW"/>
</dbReference>
<dbReference type="PANTHER" id="PTHR23337">
    <property type="entry name" value="ZINC FINGER CW-TYPE COILED-COIL DOMAIN PROTEIN 1"/>
    <property type="match status" value="1"/>
</dbReference>
<accession>A0A813Z017</accession>
<dbReference type="Pfam" id="PF13589">
    <property type="entry name" value="HATPase_c_3"/>
    <property type="match status" value="1"/>
</dbReference>
<evidence type="ECO:0000256" key="2">
    <source>
        <dbReference type="ARBA" id="ARBA00022723"/>
    </source>
</evidence>
<keyword evidence="5 7" id="KW-0175">Coiled coil</keyword>
<feature type="domain" description="CW-type" evidence="9">
    <location>
        <begin position="492"/>
        <end position="548"/>
    </location>
</feature>
<feature type="coiled-coil region" evidence="7">
    <location>
        <begin position="291"/>
        <end position="369"/>
    </location>
</feature>
<comment type="caution">
    <text evidence="10">The sequence shown here is derived from an EMBL/GenBank/DDBJ whole genome shotgun (WGS) entry which is preliminary data.</text>
</comment>
<dbReference type="PROSITE" id="PS51050">
    <property type="entry name" value="ZF_CW"/>
    <property type="match status" value="1"/>
</dbReference>
<evidence type="ECO:0000256" key="8">
    <source>
        <dbReference type="SAM" id="MobiDB-lite"/>
    </source>
</evidence>
<dbReference type="OrthoDB" id="10251809at2759"/>
<evidence type="ECO:0000313" key="11">
    <source>
        <dbReference type="Proteomes" id="UP000663879"/>
    </source>
</evidence>
<name>A0A813Z017_9BILA</name>
<dbReference type="PANTHER" id="PTHR23337:SF3">
    <property type="entry name" value="MORC FAMILY CW-TYPE ZINC FINGER 2"/>
    <property type="match status" value="1"/>
</dbReference>
<dbReference type="EMBL" id="CAJNOC010001801">
    <property type="protein sequence ID" value="CAF0892163.1"/>
    <property type="molecule type" value="Genomic_DNA"/>
</dbReference>
<evidence type="ECO:0000313" key="10">
    <source>
        <dbReference type="EMBL" id="CAF0892163.1"/>
    </source>
</evidence>
<feature type="compositionally biased region" description="Polar residues" evidence="8">
    <location>
        <begin position="612"/>
        <end position="638"/>
    </location>
</feature>
<dbReference type="Proteomes" id="UP000663879">
    <property type="component" value="Unassembled WGS sequence"/>
</dbReference>
<gene>
    <name evidence="10" type="ORF">OXX778_LOCUS10966</name>
</gene>
<reference evidence="10" key="1">
    <citation type="submission" date="2021-02" db="EMBL/GenBank/DDBJ databases">
        <authorList>
            <person name="Nowell W R."/>
        </authorList>
    </citation>
    <scope>NUCLEOTIDE SEQUENCE</scope>
    <source>
        <strain evidence="10">Ploen Becks lab</strain>
    </source>
</reference>
<comment type="subcellular location">
    <subcellularLocation>
        <location evidence="1">Nucleus</location>
    </subcellularLocation>
</comment>
<dbReference type="Gene3D" id="3.30.565.10">
    <property type="entry name" value="Histidine kinase-like ATPase, C-terminal domain"/>
    <property type="match status" value="1"/>
</dbReference>
<dbReference type="Gene3D" id="3.30.40.100">
    <property type="match status" value="1"/>
</dbReference>
<organism evidence="10 11">
    <name type="scientific">Brachionus calyciflorus</name>
    <dbReference type="NCBI Taxonomy" id="104777"/>
    <lineage>
        <taxon>Eukaryota</taxon>
        <taxon>Metazoa</taxon>
        <taxon>Spiralia</taxon>
        <taxon>Gnathifera</taxon>
        <taxon>Rotifera</taxon>
        <taxon>Eurotatoria</taxon>
        <taxon>Monogononta</taxon>
        <taxon>Pseudotrocha</taxon>
        <taxon>Ploima</taxon>
        <taxon>Brachionidae</taxon>
        <taxon>Brachionus</taxon>
    </lineage>
</organism>
<dbReference type="InterPro" id="IPR011124">
    <property type="entry name" value="Znf_CW"/>
</dbReference>
<keyword evidence="4" id="KW-0862">Zinc</keyword>
<keyword evidence="3" id="KW-0863">Zinc-finger</keyword>
<evidence type="ECO:0000256" key="6">
    <source>
        <dbReference type="ARBA" id="ARBA00023242"/>
    </source>
</evidence>
<proteinExistence type="predicted"/>
<evidence type="ECO:0000256" key="7">
    <source>
        <dbReference type="SAM" id="Coils"/>
    </source>
</evidence>
<feature type="compositionally biased region" description="Basic and acidic residues" evidence="8">
    <location>
        <begin position="658"/>
        <end position="667"/>
    </location>
</feature>
<keyword evidence="11" id="KW-1185">Reference proteome</keyword>
<evidence type="ECO:0000256" key="5">
    <source>
        <dbReference type="ARBA" id="ARBA00023054"/>
    </source>
</evidence>
<evidence type="ECO:0000256" key="3">
    <source>
        <dbReference type="ARBA" id="ARBA00022771"/>
    </source>
</evidence>
<dbReference type="GO" id="GO:0005634">
    <property type="term" value="C:nucleus"/>
    <property type="evidence" value="ECO:0007669"/>
    <property type="project" value="UniProtKB-SubCell"/>
</dbReference>
<protein>
    <recommendedName>
        <fullName evidence="9">CW-type domain-containing protein</fullName>
    </recommendedName>
</protein>
<dbReference type="InterPro" id="IPR041006">
    <property type="entry name" value="Morc_S5"/>
</dbReference>
<dbReference type="Pfam" id="PF17942">
    <property type="entry name" value="Morc6_S5"/>
    <property type="match status" value="1"/>
</dbReference>
<dbReference type="InterPro" id="IPR036890">
    <property type="entry name" value="HATPase_C_sf"/>
</dbReference>
<evidence type="ECO:0000256" key="4">
    <source>
        <dbReference type="ARBA" id="ARBA00022833"/>
    </source>
</evidence>
<keyword evidence="6" id="KW-0539">Nucleus</keyword>
<keyword evidence="2" id="KW-0479">Metal-binding</keyword>